<dbReference type="OrthoDB" id="2079357at2"/>
<dbReference type="Pfam" id="PF02342">
    <property type="entry name" value="TerD"/>
    <property type="match status" value="1"/>
</dbReference>
<dbReference type="PANTHER" id="PTHR32097">
    <property type="entry name" value="CAMP-BINDING PROTEIN 1-RELATED"/>
    <property type="match status" value="1"/>
</dbReference>
<reference evidence="3 4" key="1">
    <citation type="submission" date="2019-10" db="EMBL/GenBank/DDBJ databases">
        <title>Whole-genome sequence of the extremophile Heliorestis acidaminivorans DSM 24790.</title>
        <authorList>
            <person name="Kyndt J.A."/>
            <person name="Meyer T.E."/>
        </authorList>
    </citation>
    <scope>NUCLEOTIDE SEQUENCE [LARGE SCALE GENOMIC DNA]</scope>
    <source>
        <strain evidence="3 4">DSM 24790</strain>
    </source>
</reference>
<dbReference type="InterPro" id="IPR051324">
    <property type="entry name" value="Stress/Tellurium_Resist"/>
</dbReference>
<protein>
    <recommendedName>
        <fullName evidence="2">TerD domain-containing protein</fullName>
    </recommendedName>
</protein>
<evidence type="ECO:0000313" key="3">
    <source>
        <dbReference type="EMBL" id="KAB2952603.1"/>
    </source>
</evidence>
<feature type="region of interest" description="Disordered" evidence="1">
    <location>
        <begin position="205"/>
        <end position="228"/>
    </location>
</feature>
<proteinExistence type="predicted"/>
<dbReference type="Proteomes" id="UP000468766">
    <property type="component" value="Unassembled WGS sequence"/>
</dbReference>
<accession>A0A6I0F2B0</accession>
<organism evidence="3 4">
    <name type="scientific">Heliorestis acidaminivorans</name>
    <dbReference type="NCBI Taxonomy" id="553427"/>
    <lineage>
        <taxon>Bacteria</taxon>
        <taxon>Bacillati</taxon>
        <taxon>Bacillota</taxon>
        <taxon>Clostridia</taxon>
        <taxon>Eubacteriales</taxon>
        <taxon>Heliobacteriaceae</taxon>
        <taxon>Heliorestis</taxon>
    </lineage>
</organism>
<dbReference type="InterPro" id="IPR003325">
    <property type="entry name" value="TerD"/>
</dbReference>
<dbReference type="PANTHER" id="PTHR32097:SF17">
    <property type="entry name" value="CAMP-BINDING PROTEIN 1-RELATED"/>
    <property type="match status" value="1"/>
</dbReference>
<name>A0A6I0F2B0_9FIRM</name>
<comment type="caution">
    <text evidence="3">The sequence shown here is derived from an EMBL/GenBank/DDBJ whole genome shotgun (WGS) entry which is preliminary data.</text>
</comment>
<evidence type="ECO:0000259" key="2">
    <source>
        <dbReference type="Pfam" id="PF02342"/>
    </source>
</evidence>
<evidence type="ECO:0000313" key="4">
    <source>
        <dbReference type="Proteomes" id="UP000468766"/>
    </source>
</evidence>
<dbReference type="CDD" id="cd06974">
    <property type="entry name" value="TerD_like"/>
    <property type="match status" value="1"/>
</dbReference>
<feature type="compositionally biased region" description="Basic and acidic residues" evidence="1">
    <location>
        <begin position="205"/>
        <end position="215"/>
    </location>
</feature>
<gene>
    <name evidence="3" type="ORF">F9B85_08035</name>
</gene>
<feature type="compositionally biased region" description="Low complexity" evidence="1">
    <location>
        <begin position="217"/>
        <end position="227"/>
    </location>
</feature>
<evidence type="ECO:0000256" key="1">
    <source>
        <dbReference type="SAM" id="MobiDB-lite"/>
    </source>
</evidence>
<dbReference type="RefSeq" id="WP_151619880.1">
    <property type="nucleotide sequence ID" value="NZ_WBXO01000005.1"/>
</dbReference>
<sequence length="409" mass="45597">MKIQELYNQALAQKKLILPPGEWAGPLHIRHSMVIEGPRATLWSQSGPALIIDADRVIVRNISVEALGESDLVAIEVRGQRRATFQDVKIRGRVAGIPGESEKWPVPKLLELGALPAQEASQRTIRVHVPVPCRVESKISGLRLSPEHLQIGSNEISIHIDPLPAHTLLWGELVIHSLFQRSITVTATTTTEAVVSEKRPLWVPSAEKEQVDRAKKAPPSKSPPSASLLRGQRVDLSELCAGKNKCTIAVGWTVERKNFEVDSAVFALGSHQKVRHDQDLLFYGNPSNEYLALKKATNALEQEHLELELAKVPSEIERLVLTLSIYEAEERRQNFSYFSTIYLRLLVDEASKEVEVFRFDLSSAFVLETAIVLGEIYRYKDHWRFSAVGAGYHGGLKALCETYGINVVS</sequence>
<keyword evidence="4" id="KW-1185">Reference proteome</keyword>
<dbReference type="EMBL" id="WBXO01000005">
    <property type="protein sequence ID" value="KAB2952603.1"/>
    <property type="molecule type" value="Genomic_DNA"/>
</dbReference>
<dbReference type="Gene3D" id="2.60.60.30">
    <property type="entry name" value="sav2460 like domains"/>
    <property type="match status" value="1"/>
</dbReference>
<feature type="domain" description="TerD" evidence="2">
    <location>
        <begin position="226"/>
        <end position="403"/>
    </location>
</feature>
<dbReference type="AlphaFoldDB" id="A0A6I0F2B0"/>